<sequence length="198" mass="22478">MWGKYSLLAILIGGLLTASSKYAYWSFDLPITNLIQSIKYGWFKSFMELISWWGYSPQLILLIFLVAIWLIVWGKKFESVVLLISTSGALGLSVLFKTLVGRMRPDLTSFDSFPSGHVLFFVGLFGYLIYVTYRNLTSEILKGVIISLFFMLIILVGLSRIYLGAHWFSDVIGGYLLGFLWLFIIINITGSIRRGRSS</sequence>
<gene>
    <name evidence="3" type="ORF">A3B49_01460</name>
</gene>
<proteinExistence type="predicted"/>
<dbReference type="AlphaFoldDB" id="A0A1F5MIR6"/>
<dbReference type="PANTHER" id="PTHR14969:SF13">
    <property type="entry name" value="AT30094P"/>
    <property type="match status" value="1"/>
</dbReference>
<feature type="transmembrane region" description="Helical" evidence="1">
    <location>
        <begin position="145"/>
        <end position="165"/>
    </location>
</feature>
<feature type="domain" description="Phosphatidic acid phosphatase type 2/haloperoxidase" evidence="2">
    <location>
        <begin position="77"/>
        <end position="186"/>
    </location>
</feature>
<dbReference type="CDD" id="cd03392">
    <property type="entry name" value="PAP2_like_2"/>
    <property type="match status" value="1"/>
</dbReference>
<evidence type="ECO:0000313" key="3">
    <source>
        <dbReference type="EMBL" id="OGE65180.1"/>
    </source>
</evidence>
<organism evidence="3 4">
    <name type="scientific">Candidatus Daviesbacteria bacterium RIFCSPLOWO2_01_FULL_40_24</name>
    <dbReference type="NCBI Taxonomy" id="1797787"/>
    <lineage>
        <taxon>Bacteria</taxon>
        <taxon>Candidatus Daviesiibacteriota</taxon>
    </lineage>
</organism>
<dbReference type="Gene3D" id="1.20.144.10">
    <property type="entry name" value="Phosphatidic acid phosphatase type 2/haloperoxidase"/>
    <property type="match status" value="2"/>
</dbReference>
<evidence type="ECO:0000259" key="2">
    <source>
        <dbReference type="SMART" id="SM00014"/>
    </source>
</evidence>
<evidence type="ECO:0000256" key="1">
    <source>
        <dbReference type="SAM" id="Phobius"/>
    </source>
</evidence>
<feature type="transmembrane region" description="Helical" evidence="1">
    <location>
        <begin position="171"/>
        <end position="192"/>
    </location>
</feature>
<dbReference type="InterPro" id="IPR000326">
    <property type="entry name" value="PAP2/HPO"/>
</dbReference>
<reference evidence="3 4" key="1">
    <citation type="journal article" date="2016" name="Nat. Commun.">
        <title>Thousands of microbial genomes shed light on interconnected biogeochemical processes in an aquifer system.</title>
        <authorList>
            <person name="Anantharaman K."/>
            <person name="Brown C.T."/>
            <person name="Hug L.A."/>
            <person name="Sharon I."/>
            <person name="Castelle C.J."/>
            <person name="Probst A.J."/>
            <person name="Thomas B.C."/>
            <person name="Singh A."/>
            <person name="Wilkins M.J."/>
            <person name="Karaoz U."/>
            <person name="Brodie E.L."/>
            <person name="Williams K.H."/>
            <person name="Hubbard S.S."/>
            <person name="Banfield J.F."/>
        </authorList>
    </citation>
    <scope>NUCLEOTIDE SEQUENCE [LARGE SCALE GENOMIC DNA]</scope>
</reference>
<feature type="transmembrane region" description="Helical" evidence="1">
    <location>
        <begin position="52"/>
        <end position="73"/>
    </location>
</feature>
<dbReference type="SMART" id="SM00014">
    <property type="entry name" value="acidPPc"/>
    <property type="match status" value="1"/>
</dbReference>
<dbReference type="Proteomes" id="UP000178017">
    <property type="component" value="Unassembled WGS sequence"/>
</dbReference>
<dbReference type="InterPro" id="IPR036938">
    <property type="entry name" value="PAP2/HPO_sf"/>
</dbReference>
<evidence type="ECO:0000313" key="4">
    <source>
        <dbReference type="Proteomes" id="UP000178017"/>
    </source>
</evidence>
<dbReference type="PANTHER" id="PTHR14969">
    <property type="entry name" value="SPHINGOSINE-1-PHOSPHATE PHOSPHOHYDROLASE"/>
    <property type="match status" value="1"/>
</dbReference>
<feature type="transmembrane region" description="Helical" evidence="1">
    <location>
        <begin position="80"/>
        <end position="100"/>
    </location>
</feature>
<comment type="caution">
    <text evidence="3">The sequence shown here is derived from an EMBL/GenBank/DDBJ whole genome shotgun (WGS) entry which is preliminary data.</text>
</comment>
<dbReference type="Pfam" id="PF01569">
    <property type="entry name" value="PAP2"/>
    <property type="match status" value="1"/>
</dbReference>
<protein>
    <recommendedName>
        <fullName evidence="2">Phosphatidic acid phosphatase type 2/haloperoxidase domain-containing protein</fullName>
    </recommendedName>
</protein>
<keyword evidence="1" id="KW-0812">Transmembrane</keyword>
<feature type="transmembrane region" description="Helical" evidence="1">
    <location>
        <begin position="112"/>
        <end position="133"/>
    </location>
</feature>
<name>A0A1F5MIR6_9BACT</name>
<dbReference type="SUPFAM" id="SSF48317">
    <property type="entry name" value="Acid phosphatase/Vanadium-dependent haloperoxidase"/>
    <property type="match status" value="1"/>
</dbReference>
<dbReference type="EMBL" id="MFDO01000023">
    <property type="protein sequence ID" value="OGE65180.1"/>
    <property type="molecule type" value="Genomic_DNA"/>
</dbReference>
<keyword evidence="1" id="KW-1133">Transmembrane helix</keyword>
<keyword evidence="1" id="KW-0472">Membrane</keyword>
<accession>A0A1F5MIR6</accession>